<dbReference type="InterPro" id="IPR012001">
    <property type="entry name" value="Thiamin_PyroP_enz_TPP-bd_dom"/>
</dbReference>
<organism evidence="4 5">
    <name type="scientific">Mangrovicoccus algicola</name>
    <dbReference type="NCBI Taxonomy" id="2771008"/>
    <lineage>
        <taxon>Bacteria</taxon>
        <taxon>Pseudomonadati</taxon>
        <taxon>Pseudomonadota</taxon>
        <taxon>Alphaproteobacteria</taxon>
        <taxon>Rhodobacterales</taxon>
        <taxon>Paracoccaceae</taxon>
        <taxon>Mangrovicoccus</taxon>
    </lineage>
</organism>
<reference evidence="4" key="1">
    <citation type="submission" date="2020-09" db="EMBL/GenBank/DDBJ databases">
        <title>A novel bacterium of genus Mangrovicoccus, isolated from South China Sea.</title>
        <authorList>
            <person name="Huang H."/>
            <person name="Mo K."/>
            <person name="Hu Y."/>
        </authorList>
    </citation>
    <scope>NUCLEOTIDE SEQUENCE</scope>
    <source>
        <strain evidence="4">HB182678</strain>
    </source>
</reference>
<dbReference type="InterPro" id="IPR029061">
    <property type="entry name" value="THDP-binding"/>
</dbReference>
<dbReference type="Proteomes" id="UP000609121">
    <property type="component" value="Unassembled WGS sequence"/>
</dbReference>
<dbReference type="GO" id="GO:0009099">
    <property type="term" value="P:L-valine biosynthetic process"/>
    <property type="evidence" value="ECO:0007669"/>
    <property type="project" value="TreeGrafter"/>
</dbReference>
<protein>
    <submittedName>
        <fullName evidence="4">Thiamine pyrophosphate-binding protein</fullName>
    </submittedName>
</protein>
<evidence type="ECO:0000313" key="5">
    <source>
        <dbReference type="Proteomes" id="UP000609121"/>
    </source>
</evidence>
<name>A0A8J6YYT4_9RHOB</name>
<dbReference type="Pfam" id="PF02776">
    <property type="entry name" value="TPP_enzyme_N"/>
    <property type="match status" value="1"/>
</dbReference>
<feature type="domain" description="Thiamine pyrophosphate enzyme N-terminal TPP-binding" evidence="3">
    <location>
        <begin position="20"/>
        <end position="133"/>
    </location>
</feature>
<dbReference type="InterPro" id="IPR045229">
    <property type="entry name" value="TPP_enz"/>
</dbReference>
<dbReference type="EMBL" id="JACVXA010000083">
    <property type="protein sequence ID" value="MBE3640312.1"/>
    <property type="molecule type" value="Genomic_DNA"/>
</dbReference>
<dbReference type="Gene3D" id="3.40.50.970">
    <property type="match status" value="1"/>
</dbReference>
<dbReference type="GO" id="GO:0050660">
    <property type="term" value="F:flavin adenine dinucleotide binding"/>
    <property type="evidence" value="ECO:0007669"/>
    <property type="project" value="TreeGrafter"/>
</dbReference>
<accession>A0A8J6YYT4</accession>
<evidence type="ECO:0000313" key="4">
    <source>
        <dbReference type="EMBL" id="MBE3640312.1"/>
    </source>
</evidence>
<dbReference type="AlphaFoldDB" id="A0A8J6YYT4"/>
<feature type="non-terminal residue" evidence="4">
    <location>
        <position position="200"/>
    </location>
</feature>
<dbReference type="GO" id="GO:0009097">
    <property type="term" value="P:isoleucine biosynthetic process"/>
    <property type="evidence" value="ECO:0007669"/>
    <property type="project" value="TreeGrafter"/>
</dbReference>
<evidence type="ECO:0000256" key="2">
    <source>
        <dbReference type="SAM" id="MobiDB-lite"/>
    </source>
</evidence>
<dbReference type="CDD" id="cd07035">
    <property type="entry name" value="TPP_PYR_POX_like"/>
    <property type="match status" value="1"/>
</dbReference>
<dbReference type="GO" id="GO:0005948">
    <property type="term" value="C:acetolactate synthase complex"/>
    <property type="evidence" value="ECO:0007669"/>
    <property type="project" value="TreeGrafter"/>
</dbReference>
<feature type="region of interest" description="Disordered" evidence="2">
    <location>
        <begin position="178"/>
        <end position="200"/>
    </location>
</feature>
<proteinExistence type="inferred from homology"/>
<dbReference type="RefSeq" id="WP_269142438.1">
    <property type="nucleotide sequence ID" value="NZ_JACVXA010000083.1"/>
</dbReference>
<comment type="caution">
    <text evidence="4">The sequence shown here is derived from an EMBL/GenBank/DDBJ whole genome shotgun (WGS) entry which is preliminary data.</text>
</comment>
<feature type="compositionally biased region" description="Pro residues" evidence="2">
    <location>
        <begin position="184"/>
        <end position="200"/>
    </location>
</feature>
<dbReference type="GO" id="GO:0003984">
    <property type="term" value="F:acetolactate synthase activity"/>
    <property type="evidence" value="ECO:0007669"/>
    <property type="project" value="TreeGrafter"/>
</dbReference>
<comment type="similarity">
    <text evidence="1">Belongs to the TPP enzyme family.</text>
</comment>
<gene>
    <name evidence="4" type="ORF">ICN82_19080</name>
</gene>
<evidence type="ECO:0000256" key="1">
    <source>
        <dbReference type="ARBA" id="ARBA00007812"/>
    </source>
</evidence>
<keyword evidence="5" id="KW-1185">Reference proteome</keyword>
<sequence>MTQPHAPSRDPASAADPASVADILARQLHRAGIRRAFGMPGGEVLSLVAALERAGIEFILVRHENAGGFMAEAAHHLGGAPALLVATLGPGALNAINVVENARQDRVPMIVVTGAVDAEEAQAYTHQVLDQQAVFRTVTKGSFAMTPGAAGLIADKALALAMAPRRGPVHIDLPIRVADQPGRAAPPAPPPPLPAAPAPS</sequence>
<dbReference type="PANTHER" id="PTHR18968:SF129">
    <property type="entry name" value="ACETOLACTATE SYNTHASE"/>
    <property type="match status" value="1"/>
</dbReference>
<dbReference type="PANTHER" id="PTHR18968">
    <property type="entry name" value="THIAMINE PYROPHOSPHATE ENZYMES"/>
    <property type="match status" value="1"/>
</dbReference>
<dbReference type="FunFam" id="3.40.50.970:FF:000007">
    <property type="entry name" value="Acetolactate synthase"/>
    <property type="match status" value="1"/>
</dbReference>
<dbReference type="SUPFAM" id="SSF52518">
    <property type="entry name" value="Thiamin diphosphate-binding fold (THDP-binding)"/>
    <property type="match status" value="1"/>
</dbReference>
<dbReference type="GO" id="GO:0030976">
    <property type="term" value="F:thiamine pyrophosphate binding"/>
    <property type="evidence" value="ECO:0007669"/>
    <property type="project" value="InterPro"/>
</dbReference>
<evidence type="ECO:0000259" key="3">
    <source>
        <dbReference type="Pfam" id="PF02776"/>
    </source>
</evidence>